<keyword evidence="5" id="KW-0472">Membrane</keyword>
<feature type="transmembrane region" description="Helical" evidence="5">
    <location>
        <begin position="25"/>
        <end position="45"/>
    </location>
</feature>
<dbReference type="SMART" id="SM00387">
    <property type="entry name" value="HATPase_c"/>
    <property type="match status" value="1"/>
</dbReference>
<dbReference type="SMART" id="SM00388">
    <property type="entry name" value="HisKA"/>
    <property type="match status" value="1"/>
</dbReference>
<dbReference type="Pfam" id="PF00072">
    <property type="entry name" value="Response_reg"/>
    <property type="match status" value="1"/>
</dbReference>
<accession>A0A3N1VP45</accession>
<dbReference type="InterPro" id="IPR000014">
    <property type="entry name" value="PAS"/>
</dbReference>
<dbReference type="CDD" id="cd00156">
    <property type="entry name" value="REC"/>
    <property type="match status" value="1"/>
</dbReference>
<dbReference type="EMBL" id="RJVA01000010">
    <property type="protein sequence ID" value="ROR01687.1"/>
    <property type="molecule type" value="Genomic_DNA"/>
</dbReference>
<evidence type="ECO:0000259" key="6">
    <source>
        <dbReference type="PROSITE" id="PS50109"/>
    </source>
</evidence>
<dbReference type="RefSeq" id="WP_123289393.1">
    <property type="nucleotide sequence ID" value="NZ_RJVA01000010.1"/>
</dbReference>
<dbReference type="EC" id="2.7.13.3" evidence="2"/>
<feature type="domain" description="Histidine kinase" evidence="6">
    <location>
        <begin position="540"/>
        <end position="763"/>
    </location>
</feature>
<reference evidence="10 11" key="1">
    <citation type="submission" date="2018-11" db="EMBL/GenBank/DDBJ databases">
        <title>Genomic Encyclopedia of Type Strains, Phase IV (KMG-IV): sequencing the most valuable type-strain genomes for metagenomic binning, comparative biology and taxonomic classification.</title>
        <authorList>
            <person name="Goeker M."/>
        </authorList>
    </citation>
    <scope>NUCLEOTIDE SEQUENCE [LARGE SCALE GENOMIC DNA]</scope>
    <source>
        <strain evidence="10 11">DSM 22027</strain>
    </source>
</reference>
<dbReference type="InterPro" id="IPR001789">
    <property type="entry name" value="Sig_transdc_resp-reg_receiver"/>
</dbReference>
<dbReference type="Pfam" id="PF00512">
    <property type="entry name" value="HisKA"/>
    <property type="match status" value="1"/>
</dbReference>
<dbReference type="InterPro" id="IPR036890">
    <property type="entry name" value="HATPase_C_sf"/>
</dbReference>
<keyword evidence="3 4" id="KW-0597">Phosphoprotein</keyword>
<gene>
    <name evidence="10" type="ORF">EDC27_0869</name>
</gene>
<dbReference type="SUPFAM" id="SSF55874">
    <property type="entry name" value="ATPase domain of HSP90 chaperone/DNA topoisomerase II/histidine kinase"/>
    <property type="match status" value="1"/>
</dbReference>
<evidence type="ECO:0000259" key="8">
    <source>
        <dbReference type="PROSITE" id="PS50112"/>
    </source>
</evidence>
<dbReference type="SUPFAM" id="SSF52172">
    <property type="entry name" value="CheY-like"/>
    <property type="match status" value="1"/>
</dbReference>
<dbReference type="PROSITE" id="PS50110">
    <property type="entry name" value="RESPONSE_REGULATORY"/>
    <property type="match status" value="1"/>
</dbReference>
<dbReference type="PROSITE" id="PS50112">
    <property type="entry name" value="PAS"/>
    <property type="match status" value="2"/>
</dbReference>
<dbReference type="InterPro" id="IPR035965">
    <property type="entry name" value="PAS-like_dom_sf"/>
</dbReference>
<evidence type="ECO:0000259" key="9">
    <source>
        <dbReference type="PROSITE" id="PS50113"/>
    </source>
</evidence>
<dbReference type="Gene3D" id="1.10.287.130">
    <property type="match status" value="1"/>
</dbReference>
<dbReference type="CDD" id="cd00130">
    <property type="entry name" value="PAS"/>
    <property type="match status" value="2"/>
</dbReference>
<feature type="domain" description="PAS" evidence="8">
    <location>
        <begin position="422"/>
        <end position="481"/>
    </location>
</feature>
<keyword evidence="5" id="KW-1133">Transmembrane helix</keyword>
<dbReference type="InterPro" id="IPR003594">
    <property type="entry name" value="HATPase_dom"/>
</dbReference>
<evidence type="ECO:0000259" key="7">
    <source>
        <dbReference type="PROSITE" id="PS50110"/>
    </source>
</evidence>
<evidence type="ECO:0000256" key="5">
    <source>
        <dbReference type="SAM" id="Phobius"/>
    </source>
</evidence>
<dbReference type="GO" id="GO:0000155">
    <property type="term" value="F:phosphorelay sensor kinase activity"/>
    <property type="evidence" value="ECO:0007669"/>
    <property type="project" value="InterPro"/>
</dbReference>
<dbReference type="Gene3D" id="3.30.450.20">
    <property type="entry name" value="PAS domain"/>
    <property type="match status" value="2"/>
</dbReference>
<feature type="domain" description="Response regulatory" evidence="7">
    <location>
        <begin position="786"/>
        <end position="902"/>
    </location>
</feature>
<feature type="domain" description="PAS" evidence="8">
    <location>
        <begin position="271"/>
        <end position="317"/>
    </location>
</feature>
<evidence type="ECO:0000313" key="10">
    <source>
        <dbReference type="EMBL" id="ROR01687.1"/>
    </source>
</evidence>
<keyword evidence="11" id="KW-1185">Reference proteome</keyword>
<dbReference type="InterPro" id="IPR003661">
    <property type="entry name" value="HisK_dim/P_dom"/>
</dbReference>
<dbReference type="SUPFAM" id="SSF47384">
    <property type="entry name" value="Homodimeric domain of signal transducing histidine kinase"/>
    <property type="match status" value="1"/>
</dbReference>
<dbReference type="AlphaFoldDB" id="A0A3N1VP45"/>
<dbReference type="NCBIfam" id="TIGR00229">
    <property type="entry name" value="sensory_box"/>
    <property type="match status" value="2"/>
</dbReference>
<feature type="modified residue" description="4-aspartylphosphate" evidence="4">
    <location>
        <position position="837"/>
    </location>
</feature>
<evidence type="ECO:0000256" key="1">
    <source>
        <dbReference type="ARBA" id="ARBA00000085"/>
    </source>
</evidence>
<evidence type="ECO:0000256" key="3">
    <source>
        <dbReference type="ARBA" id="ARBA00022553"/>
    </source>
</evidence>
<feature type="domain" description="PAC" evidence="9">
    <location>
        <begin position="351"/>
        <end position="401"/>
    </location>
</feature>
<dbReference type="PANTHER" id="PTHR43065:SF42">
    <property type="entry name" value="TWO-COMPONENT SENSOR PPRA"/>
    <property type="match status" value="1"/>
</dbReference>
<comment type="caution">
    <text evidence="10">The sequence shown here is derived from an EMBL/GenBank/DDBJ whole genome shotgun (WGS) entry which is preliminary data.</text>
</comment>
<organism evidence="10 11">
    <name type="scientific">Desulfosoma caldarium</name>
    <dbReference type="NCBI Taxonomy" id="610254"/>
    <lineage>
        <taxon>Bacteria</taxon>
        <taxon>Pseudomonadati</taxon>
        <taxon>Thermodesulfobacteriota</taxon>
        <taxon>Syntrophobacteria</taxon>
        <taxon>Syntrophobacterales</taxon>
        <taxon>Syntrophobacteraceae</taxon>
        <taxon>Desulfosoma</taxon>
    </lineage>
</organism>
<name>A0A3N1VP45_9BACT</name>
<dbReference type="SUPFAM" id="SSF55785">
    <property type="entry name" value="PYP-like sensor domain (PAS domain)"/>
    <property type="match status" value="2"/>
</dbReference>
<keyword evidence="5" id="KW-0812">Transmembrane</keyword>
<dbReference type="PRINTS" id="PR00344">
    <property type="entry name" value="BCTRLSENSOR"/>
</dbReference>
<dbReference type="PANTHER" id="PTHR43065">
    <property type="entry name" value="SENSOR HISTIDINE KINASE"/>
    <property type="match status" value="1"/>
</dbReference>
<dbReference type="SMART" id="SM00448">
    <property type="entry name" value="REC"/>
    <property type="match status" value="1"/>
</dbReference>
<dbReference type="Pfam" id="PF02518">
    <property type="entry name" value="HATPase_c"/>
    <property type="match status" value="1"/>
</dbReference>
<dbReference type="InterPro" id="IPR036097">
    <property type="entry name" value="HisK_dim/P_sf"/>
</dbReference>
<evidence type="ECO:0000256" key="4">
    <source>
        <dbReference type="PROSITE-ProRule" id="PRU00169"/>
    </source>
</evidence>
<dbReference type="SMART" id="SM00091">
    <property type="entry name" value="PAS"/>
    <property type="match status" value="2"/>
</dbReference>
<dbReference type="InterPro" id="IPR000700">
    <property type="entry name" value="PAS-assoc_C"/>
</dbReference>
<dbReference type="Proteomes" id="UP000276223">
    <property type="component" value="Unassembled WGS sequence"/>
</dbReference>
<sequence length="904" mass="100787">MGQVGSFQGLGTTLSDGQDHRRPPLRWIAAGALILWTAAILVLSLETLRQERRHIEKSALSHALALMEKDLLYRRWNAQQGGVYAPVSENLPPNPYLNVPERDIETPFGKKLTLVNPAYMTRMVHDLARKSGVSSSHLTSLNPTHPANAPNAWETKALKWLENHPDKRHFYETVEESGTPLVKVMMPLVLEDACRRCHNTPWDVPGALRGGISTVVPLSVFAEAHRESLSAVLGRHALIWFLGVLGIGWASFTAYARVRERESLLAKTQRQERFWKSVLENLQDPMVVLDRDLNIVVLNASAASLAETEPDQAVGRSCKDVFSKWHALSGACAFEKCPAQQVLTTGVSCSRRMEIQLADETTRVFHVVVSPLKNNGEKISGVIESFRDITNEARAQERLAKQHREMELLFDHMHGAFALHEILTDASGVPVDYRFLKVNPAFEALTGWKAHDVVGKTLQQILPQGAQEWVQRYGRTALYGERVEFIADEPTLQKTFSVRAYQTEPGRFVTLFFDVTEREKLQEQLRHAQKMQAVGQLAGGVAHEFNNILQVINGYVEMLLAETPAEDPRREHLQRVMHGGLRAARLVQQLLAFSRKKALQPEVTDMNELLRDFAKLVQKLVGETITVRCVLGHGLWPVMVDRQLMEQVLMNLVVNARDAMPSGGEIVLETANVHLHEDHVRPHAHLKPGPYVMVSVADTGLGMTADVLERIFEPFFTTKEVGKGSGLGLAVVYGIVKQHDGVLDVSSEPGKGTVVKIYLPPHEGKPSESEEQTESLAEEALRGTETVLLAEDDPAVRSYLATVLREAGYRVLEAQDGMEAVEVFATSEEPIDLVVTDVSMPRMGGQEAVGLLRQRGWKIPAIFISGYVKRPEECADNPKGLNLFIDKPVRRRVLLQAIRSLLAR</sequence>
<dbReference type="PROSITE" id="PS50109">
    <property type="entry name" value="HIS_KIN"/>
    <property type="match status" value="1"/>
</dbReference>
<dbReference type="InterPro" id="IPR011006">
    <property type="entry name" value="CheY-like_superfamily"/>
</dbReference>
<evidence type="ECO:0000256" key="2">
    <source>
        <dbReference type="ARBA" id="ARBA00012438"/>
    </source>
</evidence>
<dbReference type="OrthoDB" id="9806821at2"/>
<dbReference type="InterPro" id="IPR021796">
    <property type="entry name" value="Tll0287-like_dom"/>
</dbReference>
<dbReference type="Pfam" id="PF08448">
    <property type="entry name" value="PAS_4"/>
    <property type="match status" value="2"/>
</dbReference>
<dbReference type="Gene3D" id="3.30.565.10">
    <property type="entry name" value="Histidine kinase-like ATPase, C-terminal domain"/>
    <property type="match status" value="1"/>
</dbReference>
<dbReference type="PROSITE" id="PS50113">
    <property type="entry name" value="PAC"/>
    <property type="match status" value="1"/>
</dbReference>
<feature type="transmembrane region" description="Helical" evidence="5">
    <location>
        <begin position="237"/>
        <end position="256"/>
    </location>
</feature>
<dbReference type="InterPro" id="IPR004358">
    <property type="entry name" value="Sig_transdc_His_kin-like_C"/>
</dbReference>
<dbReference type="CDD" id="cd00082">
    <property type="entry name" value="HisKA"/>
    <property type="match status" value="1"/>
</dbReference>
<dbReference type="Gene3D" id="3.40.50.2300">
    <property type="match status" value="1"/>
</dbReference>
<comment type="catalytic activity">
    <reaction evidence="1">
        <text>ATP + protein L-histidine = ADP + protein N-phospho-L-histidine.</text>
        <dbReference type="EC" id="2.7.13.3"/>
    </reaction>
</comment>
<dbReference type="InterPro" id="IPR005467">
    <property type="entry name" value="His_kinase_dom"/>
</dbReference>
<dbReference type="InterPro" id="IPR013656">
    <property type="entry name" value="PAS_4"/>
</dbReference>
<protein>
    <recommendedName>
        <fullName evidence="2">histidine kinase</fullName>
        <ecNumber evidence="2">2.7.13.3</ecNumber>
    </recommendedName>
</protein>
<proteinExistence type="predicted"/>
<evidence type="ECO:0000313" key="11">
    <source>
        <dbReference type="Proteomes" id="UP000276223"/>
    </source>
</evidence>
<dbReference type="Pfam" id="PF11845">
    <property type="entry name" value="Tll0287-like"/>
    <property type="match status" value="1"/>
</dbReference>